<dbReference type="CDD" id="cd00067">
    <property type="entry name" value="GAL4"/>
    <property type="match status" value="1"/>
</dbReference>
<feature type="compositionally biased region" description="Basic and acidic residues" evidence="3">
    <location>
        <begin position="178"/>
        <end position="189"/>
    </location>
</feature>
<gene>
    <name evidence="5" type="ORF">T440DRAFT_484375</name>
</gene>
<dbReference type="GO" id="GO:0008270">
    <property type="term" value="F:zinc ion binding"/>
    <property type="evidence" value="ECO:0007669"/>
    <property type="project" value="InterPro"/>
</dbReference>
<dbReference type="EMBL" id="MU006404">
    <property type="protein sequence ID" value="KAF2844188.1"/>
    <property type="molecule type" value="Genomic_DNA"/>
</dbReference>
<dbReference type="SMART" id="SM00906">
    <property type="entry name" value="Fungal_trans"/>
    <property type="match status" value="1"/>
</dbReference>
<sequence>MHTNYDAEVRCTGDVPRCANCQENGSQCVYEPARQDRLKEAMDLNASLVTLLKNLSMHMDEDDQQIIRATLEDVEDDLVSVTPAKSVKSDGKRPRSVSDAGDEPESEHHGEALVTTSVGSNGSVEFLGENLMRNREAMETGYIVQNSEIRWLRSIQQQSELSNDPYDQHFGPPGASRHAAEQRAEALHERRQHATPGSLDHVSVSVTDVTFYLDSDDLQVDIAVDPYEIPEPHIAERLFDCYMETVHSTFPLIPANFEDQFRQYITSIKNARALRIPDQWRATMPDLYDARRASIRIEEYSHDHFRAESEFGPSCHVSRAWSMIGLSIRFALALGLHLRNEDPTLDDTKRERLVQTWWCLHSIECLVCSITGRPSVIASEDCTISLPKIANRTTDRTESDARHWSRRRTDYNASRFNTNPEEGPSSTTESRYFLYHVNVKFISQRVLYVQNKIKELLTDLEEWAKVALPAATNMSDPTRRITHSRDRLLLRTSYLSAKILITRPCLCRIERRISGQSSSSINFNARSADACVEAARELATLFPDRPESAFIYSQGPWWDIVHIIMQSLAVLLLDMTYRGKKAKGKEPDPHIDCIKKLIRWLRAMATHDAVAKRAYHVIWKILKTCAPVLQSQANELLAEDVETNNQHHPRMYTPDDVPHGQQHNGLWRKGEQASNAFGQPQPPTFENATFSSQVTSSMQESEFSPYSFFSQDQTQLPMTFGNPFTTGFDQGAPIINMQDLWEQRSAFNEGVNLREAGYFQQDQPFDPHLQGY</sequence>
<dbReference type="GO" id="GO:0003677">
    <property type="term" value="F:DNA binding"/>
    <property type="evidence" value="ECO:0007669"/>
    <property type="project" value="InterPro"/>
</dbReference>
<dbReference type="InterPro" id="IPR007219">
    <property type="entry name" value="XnlR_reg_dom"/>
</dbReference>
<keyword evidence="2" id="KW-0539">Nucleus</keyword>
<dbReference type="InterPro" id="IPR036864">
    <property type="entry name" value="Zn2-C6_fun-type_DNA-bd_sf"/>
</dbReference>
<dbReference type="Proteomes" id="UP000799423">
    <property type="component" value="Unassembled WGS sequence"/>
</dbReference>
<dbReference type="GO" id="GO:0006351">
    <property type="term" value="P:DNA-templated transcription"/>
    <property type="evidence" value="ECO:0007669"/>
    <property type="project" value="InterPro"/>
</dbReference>
<dbReference type="PANTHER" id="PTHR47654">
    <property type="entry name" value="ZN(II)2CYS6 TRANSCRIPTION FACTOR (EUROFUNG)-RELATED"/>
    <property type="match status" value="1"/>
</dbReference>
<evidence type="ECO:0000313" key="5">
    <source>
        <dbReference type="EMBL" id="KAF2844188.1"/>
    </source>
</evidence>
<reference evidence="5" key="1">
    <citation type="submission" date="2020-01" db="EMBL/GenBank/DDBJ databases">
        <authorList>
            <consortium name="DOE Joint Genome Institute"/>
            <person name="Haridas S."/>
            <person name="Albert R."/>
            <person name="Binder M."/>
            <person name="Bloem J."/>
            <person name="Labutti K."/>
            <person name="Salamov A."/>
            <person name="Andreopoulos B."/>
            <person name="Baker S.E."/>
            <person name="Barry K."/>
            <person name="Bills G."/>
            <person name="Bluhm B.H."/>
            <person name="Cannon C."/>
            <person name="Castanera R."/>
            <person name="Culley D.E."/>
            <person name="Daum C."/>
            <person name="Ezra D."/>
            <person name="Gonzalez J.B."/>
            <person name="Henrissat B."/>
            <person name="Kuo A."/>
            <person name="Liang C."/>
            <person name="Lipzen A."/>
            <person name="Lutzoni F."/>
            <person name="Magnuson J."/>
            <person name="Mondo S."/>
            <person name="Nolan M."/>
            <person name="Ohm R."/>
            <person name="Pangilinan J."/>
            <person name="Park H.-J."/>
            <person name="Ramirez L."/>
            <person name="Alfaro M."/>
            <person name="Sun H."/>
            <person name="Tritt A."/>
            <person name="Yoshinaga Y."/>
            <person name="Zwiers L.-H."/>
            <person name="Turgeon B.G."/>
            <person name="Goodwin S.B."/>
            <person name="Spatafora J.W."/>
            <person name="Crous P.W."/>
            <person name="Grigoriev I.V."/>
        </authorList>
    </citation>
    <scope>NUCLEOTIDE SEQUENCE</scope>
    <source>
        <strain evidence="5">IPT5</strain>
    </source>
</reference>
<dbReference type="GO" id="GO:0000981">
    <property type="term" value="F:DNA-binding transcription factor activity, RNA polymerase II-specific"/>
    <property type="evidence" value="ECO:0007669"/>
    <property type="project" value="InterPro"/>
</dbReference>
<evidence type="ECO:0000256" key="2">
    <source>
        <dbReference type="ARBA" id="ARBA00023242"/>
    </source>
</evidence>
<proteinExistence type="predicted"/>
<dbReference type="Pfam" id="PF04082">
    <property type="entry name" value="Fungal_trans"/>
    <property type="match status" value="1"/>
</dbReference>
<keyword evidence="1" id="KW-0479">Metal-binding</keyword>
<feature type="region of interest" description="Disordered" evidence="3">
    <location>
        <begin position="82"/>
        <end position="119"/>
    </location>
</feature>
<evidence type="ECO:0000256" key="3">
    <source>
        <dbReference type="SAM" id="MobiDB-lite"/>
    </source>
</evidence>
<evidence type="ECO:0000313" key="6">
    <source>
        <dbReference type="Proteomes" id="UP000799423"/>
    </source>
</evidence>
<evidence type="ECO:0000259" key="4">
    <source>
        <dbReference type="SMART" id="SM00906"/>
    </source>
</evidence>
<organism evidence="5 6">
    <name type="scientific">Plenodomus tracheiphilus IPT5</name>
    <dbReference type="NCBI Taxonomy" id="1408161"/>
    <lineage>
        <taxon>Eukaryota</taxon>
        <taxon>Fungi</taxon>
        <taxon>Dikarya</taxon>
        <taxon>Ascomycota</taxon>
        <taxon>Pezizomycotina</taxon>
        <taxon>Dothideomycetes</taxon>
        <taxon>Pleosporomycetidae</taxon>
        <taxon>Pleosporales</taxon>
        <taxon>Pleosporineae</taxon>
        <taxon>Leptosphaeriaceae</taxon>
        <taxon>Plenodomus</taxon>
    </lineage>
</organism>
<name>A0A6A7APH7_9PLEO</name>
<feature type="region of interest" description="Disordered" evidence="3">
    <location>
        <begin position="162"/>
        <end position="196"/>
    </location>
</feature>
<dbReference type="InterPro" id="IPR053230">
    <property type="entry name" value="Trans_reg_galc"/>
</dbReference>
<dbReference type="CDD" id="cd12148">
    <property type="entry name" value="fungal_TF_MHR"/>
    <property type="match status" value="1"/>
</dbReference>
<dbReference type="OrthoDB" id="5296287at2759"/>
<dbReference type="Gene3D" id="4.10.240.10">
    <property type="entry name" value="Zn(2)-C6 fungal-type DNA-binding domain"/>
    <property type="match status" value="1"/>
</dbReference>
<protein>
    <recommendedName>
        <fullName evidence="4">Xylanolytic transcriptional activator regulatory domain-containing protein</fullName>
    </recommendedName>
</protein>
<dbReference type="AlphaFoldDB" id="A0A6A7APH7"/>
<keyword evidence="6" id="KW-1185">Reference proteome</keyword>
<dbReference type="PANTHER" id="PTHR47654:SF5">
    <property type="entry name" value="TRANSCRIPTION FACTOR DOMAIN-CONTAINING PROTEIN"/>
    <property type="match status" value="1"/>
</dbReference>
<evidence type="ECO:0000256" key="1">
    <source>
        <dbReference type="ARBA" id="ARBA00022723"/>
    </source>
</evidence>
<dbReference type="InterPro" id="IPR001138">
    <property type="entry name" value="Zn2Cys6_DnaBD"/>
</dbReference>
<feature type="domain" description="Xylanolytic transcriptional activator regulatory" evidence="4">
    <location>
        <begin position="320"/>
        <end position="393"/>
    </location>
</feature>
<accession>A0A6A7APH7</accession>